<reference evidence="4" key="1">
    <citation type="submission" date="2021-04" db="EMBL/GenBank/DDBJ databases">
        <authorList>
            <person name="Zhang D.-C."/>
        </authorList>
    </citation>
    <scope>NUCLEOTIDE SEQUENCE</scope>
    <source>
        <strain evidence="4">CGMCC 1.15697</strain>
    </source>
</reference>
<dbReference type="Proteomes" id="UP000672602">
    <property type="component" value="Unassembled WGS sequence"/>
</dbReference>
<organism evidence="4 5">
    <name type="scientific">Marivibrio halodurans</name>
    <dbReference type="NCBI Taxonomy" id="2039722"/>
    <lineage>
        <taxon>Bacteria</taxon>
        <taxon>Pseudomonadati</taxon>
        <taxon>Pseudomonadota</taxon>
        <taxon>Alphaproteobacteria</taxon>
        <taxon>Rhodospirillales</taxon>
        <taxon>Rhodospirillaceae</taxon>
        <taxon>Marivibrio</taxon>
    </lineage>
</organism>
<comment type="caution">
    <text evidence="4">The sequence shown here is derived from an EMBL/GenBank/DDBJ whole genome shotgun (WGS) entry which is preliminary data.</text>
</comment>
<dbReference type="NCBIfam" id="TIGR03349">
    <property type="entry name" value="IV_VI_DotU"/>
    <property type="match status" value="1"/>
</dbReference>
<protein>
    <submittedName>
        <fullName evidence="4">DotU family type IV/VI secretion system protein</fullName>
    </submittedName>
</protein>
<dbReference type="PANTHER" id="PTHR38033">
    <property type="entry name" value="MEMBRANE PROTEIN-RELATED"/>
    <property type="match status" value="1"/>
</dbReference>
<evidence type="ECO:0000259" key="3">
    <source>
        <dbReference type="Pfam" id="PF09850"/>
    </source>
</evidence>
<keyword evidence="5" id="KW-1185">Reference proteome</keyword>
<feature type="compositionally biased region" description="Acidic residues" evidence="1">
    <location>
        <begin position="77"/>
        <end position="87"/>
    </location>
</feature>
<evidence type="ECO:0000256" key="1">
    <source>
        <dbReference type="SAM" id="MobiDB-lite"/>
    </source>
</evidence>
<keyword evidence="2" id="KW-0812">Transmembrane</keyword>
<feature type="region of interest" description="Disordered" evidence="1">
    <location>
        <begin position="34"/>
        <end position="98"/>
    </location>
</feature>
<dbReference type="PANTHER" id="PTHR38033:SF1">
    <property type="entry name" value="DOTU FAMILY TYPE IV_VI SECRETION SYSTEM PROTEIN"/>
    <property type="match status" value="1"/>
</dbReference>
<dbReference type="AlphaFoldDB" id="A0A8J7V4K3"/>
<dbReference type="InterPro" id="IPR017732">
    <property type="entry name" value="T4/T6SS_DotU"/>
</dbReference>
<feature type="transmembrane region" description="Helical" evidence="2">
    <location>
        <begin position="268"/>
        <end position="288"/>
    </location>
</feature>
<accession>A0A8J7V4K3</accession>
<name>A0A8J7V4K3_9PROT</name>
<dbReference type="RefSeq" id="WP_210682357.1">
    <property type="nucleotide sequence ID" value="NZ_JAGMWN010000005.1"/>
</dbReference>
<evidence type="ECO:0000256" key="2">
    <source>
        <dbReference type="SAM" id="Phobius"/>
    </source>
</evidence>
<keyword evidence="2" id="KW-0472">Membrane</keyword>
<sequence>MASLGSPVSTGSAGTYVLDQFREFHAEAVRLRDDALKSGRAGARNRKASPARPTPPPDGVLRPLPPPLPGRPKPAEPEAEPPEDDESEAGREGRRPGPLLTAEEAVQRLQSLLEMQALEAGRRGGEYGVLYYKEAQYVMAALADEIFLHLDWPGRGYWKDDLLETRLFGTYAAGERFYQRLDKLLSTGDRVQAELAVVYLLALSLGFRGKYRGAKYDRKLLDYRKQLYYYIYQRRPDLADHTRRMMPDAYEHTQADAVPRMLPSPARWFWLLGAVVVLYLGVAHVAWLDAIAPLSRTLAGGG</sequence>
<gene>
    <name evidence="4" type="ORF">KAJ83_12230</name>
</gene>
<dbReference type="EMBL" id="JAGMWN010000005">
    <property type="protein sequence ID" value="MBP5857779.1"/>
    <property type="molecule type" value="Genomic_DNA"/>
</dbReference>
<dbReference type="Gene3D" id="1.25.40.590">
    <property type="entry name" value="Type IV / VI secretion system, DotU"/>
    <property type="match status" value="1"/>
</dbReference>
<keyword evidence="2" id="KW-1133">Transmembrane helix</keyword>
<feature type="compositionally biased region" description="Pro residues" evidence="1">
    <location>
        <begin position="52"/>
        <end position="72"/>
    </location>
</feature>
<feature type="domain" description="Type IV / VI secretion system DotU" evidence="3">
    <location>
        <begin position="112"/>
        <end position="282"/>
    </location>
</feature>
<evidence type="ECO:0000313" key="4">
    <source>
        <dbReference type="EMBL" id="MBP5857779.1"/>
    </source>
</evidence>
<evidence type="ECO:0000313" key="5">
    <source>
        <dbReference type="Proteomes" id="UP000672602"/>
    </source>
</evidence>
<dbReference type="InterPro" id="IPR038522">
    <property type="entry name" value="T4/T6SS_DotU_sf"/>
</dbReference>
<dbReference type="Pfam" id="PF09850">
    <property type="entry name" value="DotU"/>
    <property type="match status" value="1"/>
</dbReference>
<proteinExistence type="predicted"/>